<keyword evidence="8" id="KW-0234">DNA repair</keyword>
<dbReference type="InterPro" id="IPR036279">
    <property type="entry name" value="5-3_exonuclease_C_sf"/>
</dbReference>
<evidence type="ECO:0000313" key="13">
    <source>
        <dbReference type="Proteomes" id="UP000036987"/>
    </source>
</evidence>
<dbReference type="CDD" id="cd00034">
    <property type="entry name" value="CSD"/>
    <property type="match status" value="1"/>
</dbReference>
<evidence type="ECO:0000256" key="6">
    <source>
        <dbReference type="ARBA" id="ARBA00022801"/>
    </source>
</evidence>
<proteinExistence type="inferred from homology"/>
<dbReference type="OrthoDB" id="2959108at2759"/>
<dbReference type="PRINTS" id="PR00853">
    <property type="entry name" value="XPGRADSUPER"/>
</dbReference>
<dbReference type="Pfam" id="PF25386">
    <property type="entry name" value="Chromo_SEND1"/>
    <property type="match status" value="1"/>
</dbReference>
<dbReference type="InterPro" id="IPR006085">
    <property type="entry name" value="XPG_DNA_repair_N"/>
</dbReference>
<comment type="caution">
    <text evidence="12">The sequence shown here is derived from an EMBL/GenBank/DDBJ whole genome shotgun (WGS) entry which is preliminary data.</text>
</comment>
<protein>
    <submittedName>
        <fullName evidence="12">Flap endonuclease GEN-like 2</fullName>
    </submittedName>
</protein>
<dbReference type="InterPro" id="IPR006084">
    <property type="entry name" value="XPG/Rad2"/>
</dbReference>
<dbReference type="PANTHER" id="PTHR11081">
    <property type="entry name" value="FLAP ENDONUCLEASE FAMILY MEMBER"/>
    <property type="match status" value="1"/>
</dbReference>
<comment type="cofactor">
    <cofactor evidence="1">
        <name>Mg(2+)</name>
        <dbReference type="ChEBI" id="CHEBI:18420"/>
    </cofactor>
</comment>
<evidence type="ECO:0000313" key="12">
    <source>
        <dbReference type="EMBL" id="KMZ64606.1"/>
    </source>
</evidence>
<keyword evidence="6" id="KW-0378">Hydrolase</keyword>
<dbReference type="GO" id="GO:0017108">
    <property type="term" value="F:5'-flap endonuclease activity"/>
    <property type="evidence" value="ECO:0000318"/>
    <property type="project" value="GO_Central"/>
</dbReference>
<dbReference type="CDD" id="cd09869">
    <property type="entry name" value="PIN_GEN1"/>
    <property type="match status" value="1"/>
</dbReference>
<dbReference type="SUPFAM" id="SSF47807">
    <property type="entry name" value="5' to 3' exonuclease, C-terminal subdomain"/>
    <property type="match status" value="1"/>
</dbReference>
<evidence type="ECO:0000259" key="10">
    <source>
        <dbReference type="SMART" id="SM00484"/>
    </source>
</evidence>
<name>A0A0K9P6H6_ZOSMR</name>
<feature type="domain" description="XPG-I" evidence="10">
    <location>
        <begin position="130"/>
        <end position="200"/>
    </location>
</feature>
<reference evidence="13" key="1">
    <citation type="journal article" date="2016" name="Nature">
        <title>The genome of the seagrass Zostera marina reveals angiosperm adaptation to the sea.</title>
        <authorList>
            <person name="Olsen J.L."/>
            <person name="Rouze P."/>
            <person name="Verhelst B."/>
            <person name="Lin Y.-C."/>
            <person name="Bayer T."/>
            <person name="Collen J."/>
            <person name="Dattolo E."/>
            <person name="De Paoli E."/>
            <person name="Dittami S."/>
            <person name="Maumus F."/>
            <person name="Michel G."/>
            <person name="Kersting A."/>
            <person name="Lauritano C."/>
            <person name="Lohaus R."/>
            <person name="Toepel M."/>
            <person name="Tonon T."/>
            <person name="Vanneste K."/>
            <person name="Amirebrahimi M."/>
            <person name="Brakel J."/>
            <person name="Bostroem C."/>
            <person name="Chovatia M."/>
            <person name="Grimwood J."/>
            <person name="Jenkins J.W."/>
            <person name="Jueterbock A."/>
            <person name="Mraz A."/>
            <person name="Stam W.T."/>
            <person name="Tice H."/>
            <person name="Bornberg-Bauer E."/>
            <person name="Green P.J."/>
            <person name="Pearson G.A."/>
            <person name="Procaccini G."/>
            <person name="Duarte C.M."/>
            <person name="Schmutz J."/>
            <person name="Reusch T.B.H."/>
            <person name="Van de Peer Y."/>
        </authorList>
    </citation>
    <scope>NUCLEOTIDE SEQUENCE [LARGE SCALE GENOMIC DNA]</scope>
    <source>
        <strain evidence="13">cv. Finnish</strain>
    </source>
</reference>
<dbReference type="GO" id="GO:0046872">
    <property type="term" value="F:metal ion binding"/>
    <property type="evidence" value="ECO:0007669"/>
    <property type="project" value="UniProtKB-KW"/>
</dbReference>
<organism evidence="12 13">
    <name type="scientific">Zostera marina</name>
    <name type="common">Eelgrass</name>
    <dbReference type="NCBI Taxonomy" id="29655"/>
    <lineage>
        <taxon>Eukaryota</taxon>
        <taxon>Viridiplantae</taxon>
        <taxon>Streptophyta</taxon>
        <taxon>Embryophyta</taxon>
        <taxon>Tracheophyta</taxon>
        <taxon>Spermatophyta</taxon>
        <taxon>Magnoliopsida</taxon>
        <taxon>Liliopsida</taxon>
        <taxon>Zosteraceae</taxon>
        <taxon>Zostera</taxon>
    </lineage>
</organism>
<dbReference type="InterPro" id="IPR029060">
    <property type="entry name" value="PIN-like_dom_sf"/>
</dbReference>
<dbReference type="OMA" id="NKSHCAM"/>
<dbReference type="FunFam" id="1.10.150.20:FF:000030">
    <property type="entry name" value="Flap endonuclease GEN-like 1"/>
    <property type="match status" value="1"/>
</dbReference>
<comment type="similarity">
    <text evidence="9">Belongs to the XPG/RAD2 endonuclease family. GEN subfamily.</text>
</comment>
<sequence>MGVKNLWEILESCKKTLPLSNLENKRICVDLSCWIVQLHTACKSPACLKDKVYLRNLFHRLRALIALNSTLIFVSDGSIPALKLSTYRRRLGVSSEAIPDDMNSIAVSSLKRNMGSVFSRMIKEAKLLGMSLGIPCLDGLEEGEAQCALLDSSNLCDGCFSGDSDIFLFGARTVYKDIVLGDGGHVVCYEMKDIEKKLGYGRNSLIALAILLGSDYSQGIRGFGLERSCQIVKSLGETTILQQVTSEGFEFKKATKQNKKKGKNSKSNEQERSYYSVTDSQFLPVIEAYLNPKCHLEDSEAVSRVCSHHSFQRDSLQQLCFQYFGWEPEKTDQYILPKIAERDLRRFRNLRAYATLAGVQVSLEKMPVSCPISSIVKQRKAHGSEYFEVSWKGIDGLKTSSVPAHLVQSACPEIVTEFLEARMQKKGKRKPRQKNSKAIVDDVDLQLQGLILTIEAESNKSNLAYLTTKNAETEVIDLMSPCPIIYSSVVTSNANFDVIDLLSPSPNVRARKIPKRHENIGEYIDAITLDMDNNEVGEEDSYSLIENTHEVSYSLPSNDLIHIIDSDIDESPEHQKKARELRLFINKIKEDPY</sequence>
<dbReference type="Gene3D" id="2.40.50.40">
    <property type="match status" value="1"/>
</dbReference>
<dbReference type="GO" id="GO:0006281">
    <property type="term" value="P:DNA repair"/>
    <property type="evidence" value="ECO:0007669"/>
    <property type="project" value="UniProtKB-KW"/>
</dbReference>
<dbReference type="SUPFAM" id="SSF88723">
    <property type="entry name" value="PIN domain-like"/>
    <property type="match status" value="1"/>
</dbReference>
<keyword evidence="4 12" id="KW-0255">Endonuclease</keyword>
<evidence type="ECO:0000256" key="4">
    <source>
        <dbReference type="ARBA" id="ARBA00022759"/>
    </source>
</evidence>
<dbReference type="Gene3D" id="3.40.50.1010">
    <property type="entry name" value="5'-nuclease"/>
    <property type="match status" value="1"/>
</dbReference>
<gene>
    <name evidence="12" type="ORF">ZOSMA_35G00630</name>
</gene>
<evidence type="ECO:0000256" key="7">
    <source>
        <dbReference type="ARBA" id="ARBA00022842"/>
    </source>
</evidence>
<dbReference type="SMART" id="SM00485">
    <property type="entry name" value="XPGN"/>
    <property type="match status" value="1"/>
</dbReference>
<feature type="domain" description="XPG N-terminal" evidence="11">
    <location>
        <begin position="1"/>
        <end position="97"/>
    </location>
</feature>
<dbReference type="AlphaFoldDB" id="A0A0K9P6H6"/>
<keyword evidence="2" id="KW-0540">Nuclease</keyword>
<dbReference type="Pfam" id="PF00752">
    <property type="entry name" value="XPG_N"/>
    <property type="match status" value="1"/>
</dbReference>
<dbReference type="Proteomes" id="UP000036987">
    <property type="component" value="Unassembled WGS sequence"/>
</dbReference>
<keyword evidence="7" id="KW-0460">Magnesium</keyword>
<evidence type="ECO:0000256" key="1">
    <source>
        <dbReference type="ARBA" id="ARBA00001946"/>
    </source>
</evidence>
<dbReference type="InterPro" id="IPR016197">
    <property type="entry name" value="Chromo-like_dom_sf"/>
</dbReference>
<evidence type="ECO:0000256" key="5">
    <source>
        <dbReference type="ARBA" id="ARBA00022763"/>
    </source>
</evidence>
<dbReference type="STRING" id="29655.A0A0K9P6H6"/>
<keyword evidence="5" id="KW-0227">DNA damage</keyword>
<dbReference type="SUPFAM" id="SSF54160">
    <property type="entry name" value="Chromo domain-like"/>
    <property type="match status" value="1"/>
</dbReference>
<dbReference type="Gene3D" id="1.10.150.20">
    <property type="entry name" value="5' to 3' exonuclease, C-terminal subdomain"/>
    <property type="match status" value="1"/>
</dbReference>
<dbReference type="PANTHER" id="PTHR11081:SF54">
    <property type="entry name" value="SINGLE-STRAND DNA ENDONUCLEASE 1"/>
    <property type="match status" value="1"/>
</dbReference>
<dbReference type="CDD" id="cd09900">
    <property type="entry name" value="H3TH_XPG-like"/>
    <property type="match status" value="1"/>
</dbReference>
<evidence type="ECO:0000259" key="11">
    <source>
        <dbReference type="SMART" id="SM00485"/>
    </source>
</evidence>
<dbReference type="InterPro" id="IPR006086">
    <property type="entry name" value="XPG-I_dom"/>
</dbReference>
<evidence type="ECO:0000256" key="2">
    <source>
        <dbReference type="ARBA" id="ARBA00022722"/>
    </source>
</evidence>
<evidence type="ECO:0000256" key="8">
    <source>
        <dbReference type="ARBA" id="ARBA00023204"/>
    </source>
</evidence>
<evidence type="ECO:0000256" key="3">
    <source>
        <dbReference type="ARBA" id="ARBA00022723"/>
    </source>
</evidence>
<accession>A0A0K9P6H6</accession>
<dbReference type="Pfam" id="PF00867">
    <property type="entry name" value="XPG_I"/>
    <property type="match status" value="1"/>
</dbReference>
<dbReference type="InterPro" id="IPR057340">
    <property type="entry name" value="Chromo_SEND1"/>
</dbReference>
<dbReference type="SMART" id="SM00484">
    <property type="entry name" value="XPGI"/>
    <property type="match status" value="1"/>
</dbReference>
<keyword evidence="13" id="KW-1185">Reference proteome</keyword>
<evidence type="ECO:0000256" key="9">
    <source>
        <dbReference type="ARBA" id="ARBA00038112"/>
    </source>
</evidence>
<keyword evidence="3" id="KW-0479">Metal-binding</keyword>
<dbReference type="EMBL" id="LFYR01001125">
    <property type="protein sequence ID" value="KMZ64606.1"/>
    <property type="molecule type" value="Genomic_DNA"/>
</dbReference>